<reference evidence="4" key="1">
    <citation type="journal article" date="2014" name="Proc. Natl. Acad. Sci. U.S.A.">
        <title>Extensive sampling of basidiomycete genomes demonstrates inadequacy of the white-rot/brown-rot paradigm for wood decay fungi.</title>
        <authorList>
            <person name="Riley R."/>
            <person name="Salamov A.A."/>
            <person name="Brown D.W."/>
            <person name="Nagy L.G."/>
            <person name="Floudas D."/>
            <person name="Held B.W."/>
            <person name="Levasseur A."/>
            <person name="Lombard V."/>
            <person name="Morin E."/>
            <person name="Otillar R."/>
            <person name="Lindquist E.A."/>
            <person name="Sun H."/>
            <person name="LaButti K.M."/>
            <person name="Schmutz J."/>
            <person name="Jabbour D."/>
            <person name="Luo H."/>
            <person name="Baker S.E."/>
            <person name="Pisabarro A.G."/>
            <person name="Walton J.D."/>
            <person name="Blanchette R.A."/>
            <person name="Henrissat B."/>
            <person name="Martin F."/>
            <person name="Cullen D."/>
            <person name="Hibbett D.S."/>
            <person name="Grigoriev I.V."/>
        </authorList>
    </citation>
    <scope>NUCLEOTIDE SEQUENCE [LARGE SCALE GENOMIC DNA]</scope>
    <source>
        <strain evidence="4">CBS 339.88</strain>
    </source>
</reference>
<gene>
    <name evidence="3" type="ORF">GALMADRAFT_154600</name>
</gene>
<dbReference type="EMBL" id="KL142374">
    <property type="protein sequence ID" value="KDR78635.1"/>
    <property type="molecule type" value="Genomic_DNA"/>
</dbReference>
<dbReference type="HOGENOM" id="CLU_2133707_0_0_1"/>
<evidence type="ECO:0000256" key="1">
    <source>
        <dbReference type="SAM" id="Coils"/>
    </source>
</evidence>
<feature type="coiled-coil region" evidence="1">
    <location>
        <begin position="28"/>
        <end position="76"/>
    </location>
</feature>
<keyword evidence="4" id="KW-1185">Reference proteome</keyword>
<feature type="region of interest" description="Disordered" evidence="2">
    <location>
        <begin position="83"/>
        <end position="113"/>
    </location>
</feature>
<name>A0A067T615_GALM3</name>
<dbReference type="Proteomes" id="UP000027222">
    <property type="component" value="Unassembled WGS sequence"/>
</dbReference>
<accession>A0A067T615</accession>
<evidence type="ECO:0000256" key="2">
    <source>
        <dbReference type="SAM" id="MobiDB-lite"/>
    </source>
</evidence>
<proteinExistence type="predicted"/>
<sequence length="113" mass="13102">MALLLQVNHWKKQWKISEEASEDQKRLADVFEADCEHLQEKVRALRAKLRKKREQLKNTEAALGDYDDIVRHLEEKVEKVASHLQFQAPAPPRNEGKLTADEGREDASEEIEV</sequence>
<keyword evidence="1" id="KW-0175">Coiled coil</keyword>
<protein>
    <submittedName>
        <fullName evidence="3">Uncharacterized protein</fullName>
    </submittedName>
</protein>
<evidence type="ECO:0000313" key="4">
    <source>
        <dbReference type="Proteomes" id="UP000027222"/>
    </source>
</evidence>
<dbReference type="AlphaFoldDB" id="A0A067T615"/>
<feature type="compositionally biased region" description="Basic and acidic residues" evidence="2">
    <location>
        <begin position="94"/>
        <end position="106"/>
    </location>
</feature>
<evidence type="ECO:0000313" key="3">
    <source>
        <dbReference type="EMBL" id="KDR78635.1"/>
    </source>
</evidence>
<organism evidence="3 4">
    <name type="scientific">Galerina marginata (strain CBS 339.88)</name>
    <dbReference type="NCBI Taxonomy" id="685588"/>
    <lineage>
        <taxon>Eukaryota</taxon>
        <taxon>Fungi</taxon>
        <taxon>Dikarya</taxon>
        <taxon>Basidiomycota</taxon>
        <taxon>Agaricomycotina</taxon>
        <taxon>Agaricomycetes</taxon>
        <taxon>Agaricomycetidae</taxon>
        <taxon>Agaricales</taxon>
        <taxon>Agaricineae</taxon>
        <taxon>Strophariaceae</taxon>
        <taxon>Galerina</taxon>
    </lineage>
</organism>